<keyword evidence="6 8" id="KW-0446">Lipid-binding</keyword>
<dbReference type="Gene3D" id="1.10.1750.10">
    <property type="match status" value="1"/>
</dbReference>
<evidence type="ECO:0000256" key="10">
    <source>
        <dbReference type="RuleBase" id="RU000577"/>
    </source>
</evidence>
<keyword evidence="4 8" id="KW-0547">Nucleotide-binding</keyword>
<comment type="function">
    <text evidence="8 10">Plays an essential role in the initiation and regulation of chromosomal replication. ATP-DnaA binds to the origin of replication (oriC) to initiate formation of the DNA replication initiation complex once per cell cycle. Binds the DnaA box (a 9 base pair repeat at the origin) and separates the double-stranded (ds)DNA. Forms a right-handed helical filament on oriC DNA; dsDNA binds to the exterior of the filament while single-stranded (ss)DNA is stabiized in the filament's interior. The ATP-DnaA-oriC complex binds and stabilizes one strand of the AT-rich DNA unwinding element (DUE), permitting loading of DNA polymerase. After initiation quickly degrades to an ADP-DnaA complex that is not apt for DNA replication. Binds acidic phospholipids.</text>
</comment>
<evidence type="ECO:0000256" key="8">
    <source>
        <dbReference type="HAMAP-Rule" id="MF_00377"/>
    </source>
</evidence>
<dbReference type="InterPro" id="IPR010921">
    <property type="entry name" value="Trp_repressor/repl_initiator"/>
</dbReference>
<comment type="caution">
    <text evidence="14">The sequence shown here is derived from an EMBL/GenBank/DDBJ whole genome shotgun (WGS) entry which is preliminary data.</text>
</comment>
<evidence type="ECO:0000256" key="11">
    <source>
        <dbReference type="RuleBase" id="RU004227"/>
    </source>
</evidence>
<dbReference type="InterPro" id="IPR020591">
    <property type="entry name" value="Chromosome_initiator_DnaA-like"/>
</dbReference>
<evidence type="ECO:0000256" key="6">
    <source>
        <dbReference type="ARBA" id="ARBA00023121"/>
    </source>
</evidence>
<evidence type="ECO:0000256" key="3">
    <source>
        <dbReference type="ARBA" id="ARBA00022705"/>
    </source>
</evidence>
<dbReference type="GO" id="GO:0006275">
    <property type="term" value="P:regulation of DNA replication"/>
    <property type="evidence" value="ECO:0007669"/>
    <property type="project" value="UniProtKB-UniRule"/>
</dbReference>
<dbReference type="CDD" id="cd00009">
    <property type="entry name" value="AAA"/>
    <property type="match status" value="1"/>
</dbReference>
<feature type="region of interest" description="Domain I, interacts with DnaA modulators" evidence="8">
    <location>
        <begin position="1"/>
        <end position="80"/>
    </location>
</feature>
<dbReference type="CDD" id="cd06571">
    <property type="entry name" value="Bac_DnaA_C"/>
    <property type="match status" value="1"/>
</dbReference>
<keyword evidence="5 8" id="KW-0067">ATP-binding</keyword>
<dbReference type="PANTHER" id="PTHR30050:SF2">
    <property type="entry name" value="CHROMOSOMAL REPLICATION INITIATOR PROTEIN DNAA"/>
    <property type="match status" value="1"/>
</dbReference>
<feature type="region of interest" description="Domain IV, binds dsDNA" evidence="8">
    <location>
        <begin position="317"/>
        <end position="456"/>
    </location>
</feature>
<keyword evidence="3 8" id="KW-0235">DNA replication</keyword>
<dbReference type="EMBL" id="DROK01000228">
    <property type="protein sequence ID" value="HHI97726.1"/>
    <property type="molecule type" value="Genomic_DNA"/>
</dbReference>
<evidence type="ECO:0000313" key="14">
    <source>
        <dbReference type="EMBL" id="HHI97726.1"/>
    </source>
</evidence>
<feature type="binding site" evidence="8">
    <location>
        <position position="146"/>
    </location>
    <ligand>
        <name>ATP</name>
        <dbReference type="ChEBI" id="CHEBI:30616"/>
    </ligand>
</feature>
<dbReference type="SMART" id="SM00760">
    <property type="entry name" value="Bac_DnaA_C"/>
    <property type="match status" value="1"/>
</dbReference>
<keyword evidence="2 8" id="KW-0963">Cytoplasm</keyword>
<reference evidence="14" key="1">
    <citation type="journal article" date="2020" name="mSystems">
        <title>Genome- and Community-Level Interaction Insights into Carbon Utilization and Element Cycling Functions of Hydrothermarchaeota in Hydrothermal Sediment.</title>
        <authorList>
            <person name="Zhou Z."/>
            <person name="Liu Y."/>
            <person name="Xu W."/>
            <person name="Pan J."/>
            <person name="Luo Z.H."/>
            <person name="Li M."/>
        </authorList>
    </citation>
    <scope>NUCLEOTIDE SEQUENCE [LARGE SCALE GENOMIC DNA]</scope>
    <source>
        <strain evidence="14">HyVt-533</strain>
    </source>
</reference>
<dbReference type="InterPro" id="IPR013317">
    <property type="entry name" value="DnaA_dom"/>
</dbReference>
<dbReference type="InterPro" id="IPR013159">
    <property type="entry name" value="DnaA_C"/>
</dbReference>
<evidence type="ECO:0000259" key="12">
    <source>
        <dbReference type="SMART" id="SM00382"/>
    </source>
</evidence>
<evidence type="ECO:0000256" key="7">
    <source>
        <dbReference type="ARBA" id="ARBA00023125"/>
    </source>
</evidence>
<dbReference type="Proteomes" id="UP000886101">
    <property type="component" value="Unassembled WGS sequence"/>
</dbReference>
<dbReference type="Gene3D" id="1.10.8.60">
    <property type="match status" value="1"/>
</dbReference>
<dbReference type="PROSITE" id="PS01008">
    <property type="entry name" value="DNAA"/>
    <property type="match status" value="1"/>
</dbReference>
<dbReference type="HAMAP" id="MF_00377">
    <property type="entry name" value="DnaA_bact"/>
    <property type="match status" value="1"/>
</dbReference>
<dbReference type="GO" id="GO:0003688">
    <property type="term" value="F:DNA replication origin binding"/>
    <property type="evidence" value="ECO:0007669"/>
    <property type="project" value="UniProtKB-UniRule"/>
</dbReference>
<comment type="subunit">
    <text evidence="8">Oligomerizes as a right-handed, spiral filament on DNA at oriC.</text>
</comment>
<name>A0A7V5U380_9BACT</name>
<dbReference type="InterPro" id="IPR001957">
    <property type="entry name" value="Chromosome_initiator_DnaA"/>
</dbReference>
<feature type="binding site" evidence="8">
    <location>
        <position position="147"/>
    </location>
    <ligand>
        <name>ATP</name>
        <dbReference type="ChEBI" id="CHEBI:30616"/>
    </ligand>
</feature>
<dbReference type="Pfam" id="PF00308">
    <property type="entry name" value="Bac_DnaA"/>
    <property type="match status" value="1"/>
</dbReference>
<evidence type="ECO:0000256" key="9">
    <source>
        <dbReference type="NCBIfam" id="TIGR00362"/>
    </source>
</evidence>
<dbReference type="PRINTS" id="PR00051">
    <property type="entry name" value="DNAA"/>
</dbReference>
<dbReference type="InterPro" id="IPR027417">
    <property type="entry name" value="P-loop_NTPase"/>
</dbReference>
<dbReference type="GO" id="GO:0008289">
    <property type="term" value="F:lipid binding"/>
    <property type="evidence" value="ECO:0007669"/>
    <property type="project" value="UniProtKB-KW"/>
</dbReference>
<feature type="binding site" evidence="8">
    <location>
        <position position="145"/>
    </location>
    <ligand>
        <name>ATP</name>
        <dbReference type="ChEBI" id="CHEBI:30616"/>
    </ligand>
</feature>
<dbReference type="InterPro" id="IPR003593">
    <property type="entry name" value="AAA+_ATPase"/>
</dbReference>
<comment type="similarity">
    <text evidence="1 8 11">Belongs to the DnaA family.</text>
</comment>
<protein>
    <recommendedName>
        <fullName evidence="8 9">Chromosomal replication initiator protein DnaA</fullName>
    </recommendedName>
</protein>
<dbReference type="InterPro" id="IPR038454">
    <property type="entry name" value="DnaA_N_sf"/>
</dbReference>
<dbReference type="GO" id="GO:0006270">
    <property type="term" value="P:DNA replication initiation"/>
    <property type="evidence" value="ECO:0007669"/>
    <property type="project" value="UniProtKB-UniRule"/>
</dbReference>
<evidence type="ECO:0000259" key="13">
    <source>
        <dbReference type="SMART" id="SM00760"/>
    </source>
</evidence>
<gene>
    <name evidence="8 14" type="primary">dnaA</name>
    <name evidence="14" type="ORF">ENJ96_07715</name>
</gene>
<evidence type="ECO:0000256" key="1">
    <source>
        <dbReference type="ARBA" id="ARBA00006583"/>
    </source>
</evidence>
<organism evidence="14">
    <name type="scientific">Thermodesulfatator atlanticus</name>
    <dbReference type="NCBI Taxonomy" id="501497"/>
    <lineage>
        <taxon>Bacteria</taxon>
        <taxon>Pseudomonadati</taxon>
        <taxon>Thermodesulfobacteriota</taxon>
        <taxon>Thermodesulfobacteria</taxon>
        <taxon>Thermodesulfobacteriales</taxon>
        <taxon>Thermodesulfatatoraceae</taxon>
        <taxon>Thermodesulfatator</taxon>
    </lineage>
</organism>
<evidence type="ECO:0000256" key="5">
    <source>
        <dbReference type="ARBA" id="ARBA00022840"/>
    </source>
</evidence>
<feature type="domain" description="Chromosomal replication initiator DnaA C-terminal" evidence="13">
    <location>
        <begin position="343"/>
        <end position="411"/>
    </location>
</feature>
<dbReference type="Gene3D" id="3.30.300.180">
    <property type="match status" value="1"/>
</dbReference>
<dbReference type="InterPro" id="IPR024633">
    <property type="entry name" value="DnaA_N_dom"/>
</dbReference>
<dbReference type="AlphaFoldDB" id="A0A7V5U380"/>
<dbReference type="GO" id="GO:0005737">
    <property type="term" value="C:cytoplasm"/>
    <property type="evidence" value="ECO:0007669"/>
    <property type="project" value="UniProtKB-SubCell"/>
</dbReference>
<comment type="domain">
    <text evidence="8">Domain I is involved in oligomerization and binding regulators, domain II is flexibile and of varying length in different bacteria, domain III forms the AAA+ region, while domain IV binds dsDNA.</text>
</comment>
<feature type="region of interest" description="Domain III, AAA+ region" evidence="8">
    <location>
        <begin position="100"/>
        <end position="316"/>
    </location>
</feature>
<dbReference type="SUPFAM" id="SSF52540">
    <property type="entry name" value="P-loop containing nucleoside triphosphate hydrolases"/>
    <property type="match status" value="1"/>
</dbReference>
<feature type="binding site" evidence="8">
    <location>
        <position position="143"/>
    </location>
    <ligand>
        <name>ATP</name>
        <dbReference type="ChEBI" id="CHEBI:30616"/>
    </ligand>
</feature>
<comment type="caution">
    <text evidence="8">Lacks conserved residue(s) required for the propagation of feature annotation.</text>
</comment>
<sequence length="456" mass="52511">MEKFWPAILEFLRARLPEASFKVWIKPLKFLGVKEKKLLIGCPNQFSLEWIRDNYLSLFEEALAFQRLSLSLDFVIQEEELPQIKQAPLPYDPTRVLGRRLSNRFTFEEFVVGDCNRLAYATCWALANQAPEHRVVYLCAGTGLGKSHLSQAVGNHLLREPRGGKICYLTAQDFTTHVVQALRQERLEDFKEKLRRGCEILMLEEVHFLAGKEFTQRELALTLDYLFDAGKIVVFTANRTPQELNKIDEGLKSRFQAGAVVRINPPDFQTRVNILKRKAQKQGVYLPEEVIQYLAQNLRGDIRQIESAVIGLVARSSLLREPITLSLAKELVQEIAPPNPRVTRDFIIDLVCKHFKVSRAELSSRARTRRIAFPRQVAMYLCRRFTDDSLEAIGKLFNRDHATVVYALNKVHQKINRPGPVKYQVEYLCREIETYLNQPQCESAPEAKKTPQREVS</sequence>
<proteinExistence type="inferred from homology"/>
<dbReference type="GO" id="GO:0005524">
    <property type="term" value="F:ATP binding"/>
    <property type="evidence" value="ECO:0007669"/>
    <property type="project" value="UniProtKB-UniRule"/>
</dbReference>
<dbReference type="SMART" id="SM00382">
    <property type="entry name" value="AAA"/>
    <property type="match status" value="1"/>
</dbReference>
<dbReference type="GO" id="GO:0005886">
    <property type="term" value="C:plasma membrane"/>
    <property type="evidence" value="ECO:0007669"/>
    <property type="project" value="TreeGrafter"/>
</dbReference>
<dbReference type="Gene3D" id="3.40.50.300">
    <property type="entry name" value="P-loop containing nucleotide triphosphate hydrolases"/>
    <property type="match status" value="1"/>
</dbReference>
<dbReference type="PANTHER" id="PTHR30050">
    <property type="entry name" value="CHROMOSOMAL REPLICATION INITIATOR PROTEIN DNAA"/>
    <property type="match status" value="1"/>
</dbReference>
<dbReference type="Pfam" id="PF11638">
    <property type="entry name" value="DnaA_N"/>
    <property type="match status" value="1"/>
</dbReference>
<comment type="subcellular location">
    <subcellularLocation>
        <location evidence="8">Cytoplasm</location>
    </subcellularLocation>
</comment>
<dbReference type="SUPFAM" id="SSF48295">
    <property type="entry name" value="TrpR-like"/>
    <property type="match status" value="1"/>
</dbReference>
<evidence type="ECO:0000256" key="4">
    <source>
        <dbReference type="ARBA" id="ARBA00022741"/>
    </source>
</evidence>
<dbReference type="InterPro" id="IPR018312">
    <property type="entry name" value="Chromosome_initiator_DnaA_CS"/>
</dbReference>
<accession>A0A7V5U380</accession>
<evidence type="ECO:0000256" key="2">
    <source>
        <dbReference type="ARBA" id="ARBA00022490"/>
    </source>
</evidence>
<dbReference type="NCBIfam" id="TIGR00362">
    <property type="entry name" value="DnaA"/>
    <property type="match status" value="1"/>
</dbReference>
<feature type="domain" description="AAA+ ATPase" evidence="12">
    <location>
        <begin position="132"/>
        <end position="265"/>
    </location>
</feature>
<dbReference type="Pfam" id="PF08299">
    <property type="entry name" value="Bac_DnaA_C"/>
    <property type="match status" value="1"/>
</dbReference>
<keyword evidence="7 8" id="KW-0238">DNA-binding</keyword>